<feature type="region of interest" description="Disordered" evidence="1">
    <location>
        <begin position="1"/>
        <end position="79"/>
    </location>
</feature>
<sequence length="231" mass="23879">MKQNRGKNEAMKREKTLSRATKQEVTNEAAEGAATVSSWVRAPSAGVALQNPRPPGATPGAQTTTVQEGGGTEAKRGGTEGQVHVEEVGLDRGAGTDSKALEDLGHGAVAGSGTSEDLGRGTMVDRETLEGLGHGAVADNGTLEDLGHGTVAGSGTLEQKSTMLDSEEPGAMAGQGEQAAMARQAEQAEQGAIGGQTGAVISTMELVTSIAERCVHGQFPWPWHDRQRVHY</sequence>
<reference evidence="2 3" key="1">
    <citation type="submission" date="2024-05" db="EMBL/GenBank/DDBJ databases">
        <title>Genome sequencing and assembly of Indian major carp, Cirrhinus mrigala (Hamilton, 1822).</title>
        <authorList>
            <person name="Mohindra V."/>
            <person name="Chowdhury L.M."/>
            <person name="Lal K."/>
            <person name="Jena J.K."/>
        </authorList>
    </citation>
    <scope>NUCLEOTIDE SEQUENCE [LARGE SCALE GENOMIC DNA]</scope>
    <source>
        <strain evidence="2">CM1030</strain>
        <tissue evidence="2">Blood</tissue>
    </source>
</reference>
<dbReference type="EMBL" id="JAMKFB020000303">
    <property type="protein sequence ID" value="KAL0150305.1"/>
    <property type="molecule type" value="Genomic_DNA"/>
</dbReference>
<evidence type="ECO:0000313" key="2">
    <source>
        <dbReference type="EMBL" id="KAL0150305.1"/>
    </source>
</evidence>
<protein>
    <submittedName>
        <fullName evidence="2">Uncharacterized protein</fullName>
    </submittedName>
</protein>
<dbReference type="AlphaFoldDB" id="A0ABD0MJH0"/>
<accession>A0ABD0MJH0</accession>
<proteinExistence type="predicted"/>
<feature type="compositionally biased region" description="Basic and acidic residues" evidence="1">
    <location>
        <begin position="1"/>
        <end position="17"/>
    </location>
</feature>
<dbReference type="Proteomes" id="UP001529510">
    <property type="component" value="Unassembled WGS sequence"/>
</dbReference>
<comment type="caution">
    <text evidence="2">The sequence shown here is derived from an EMBL/GenBank/DDBJ whole genome shotgun (WGS) entry which is preliminary data.</text>
</comment>
<organism evidence="2 3">
    <name type="scientific">Cirrhinus mrigala</name>
    <name type="common">Mrigala</name>
    <dbReference type="NCBI Taxonomy" id="683832"/>
    <lineage>
        <taxon>Eukaryota</taxon>
        <taxon>Metazoa</taxon>
        <taxon>Chordata</taxon>
        <taxon>Craniata</taxon>
        <taxon>Vertebrata</taxon>
        <taxon>Euteleostomi</taxon>
        <taxon>Actinopterygii</taxon>
        <taxon>Neopterygii</taxon>
        <taxon>Teleostei</taxon>
        <taxon>Ostariophysi</taxon>
        <taxon>Cypriniformes</taxon>
        <taxon>Cyprinidae</taxon>
        <taxon>Labeoninae</taxon>
        <taxon>Labeonini</taxon>
        <taxon>Cirrhinus</taxon>
    </lineage>
</organism>
<name>A0ABD0MJH0_CIRMR</name>
<feature type="compositionally biased region" description="Low complexity" evidence="1">
    <location>
        <begin position="58"/>
        <end position="67"/>
    </location>
</feature>
<evidence type="ECO:0000313" key="3">
    <source>
        <dbReference type="Proteomes" id="UP001529510"/>
    </source>
</evidence>
<gene>
    <name evidence="2" type="ORF">M9458_054413</name>
</gene>
<evidence type="ECO:0000256" key="1">
    <source>
        <dbReference type="SAM" id="MobiDB-lite"/>
    </source>
</evidence>
<keyword evidence="3" id="KW-1185">Reference proteome</keyword>